<organism evidence="6 7">
    <name type="scientific">Paenacidovorax monticola</name>
    <dbReference type="NCBI Taxonomy" id="1926868"/>
    <lineage>
        <taxon>Bacteria</taxon>
        <taxon>Pseudomonadati</taxon>
        <taxon>Pseudomonadota</taxon>
        <taxon>Betaproteobacteria</taxon>
        <taxon>Burkholderiales</taxon>
        <taxon>Comamonadaceae</taxon>
        <taxon>Paenacidovorax</taxon>
    </lineage>
</organism>
<evidence type="ECO:0000256" key="1">
    <source>
        <dbReference type="ARBA" id="ARBA00009437"/>
    </source>
</evidence>
<dbReference type="Gene3D" id="3.40.190.290">
    <property type="match status" value="1"/>
</dbReference>
<dbReference type="PANTHER" id="PTHR30419">
    <property type="entry name" value="HTH-TYPE TRANSCRIPTIONAL REGULATOR YBHD"/>
    <property type="match status" value="1"/>
</dbReference>
<dbReference type="RefSeq" id="WP_187736766.1">
    <property type="nucleotide sequence ID" value="NZ_CP060790.1"/>
</dbReference>
<dbReference type="InterPro" id="IPR036390">
    <property type="entry name" value="WH_DNA-bd_sf"/>
</dbReference>
<dbReference type="Proteomes" id="UP000516057">
    <property type="component" value="Chromosome"/>
</dbReference>
<dbReference type="Gene3D" id="1.10.10.10">
    <property type="entry name" value="Winged helix-like DNA-binding domain superfamily/Winged helix DNA-binding domain"/>
    <property type="match status" value="1"/>
</dbReference>
<dbReference type="Pfam" id="PF03466">
    <property type="entry name" value="LysR_substrate"/>
    <property type="match status" value="1"/>
</dbReference>
<name>A0A7H0HGW8_9BURK</name>
<dbReference type="PROSITE" id="PS50931">
    <property type="entry name" value="HTH_LYSR"/>
    <property type="match status" value="1"/>
</dbReference>
<accession>A0A7H0HGW8</accession>
<protein>
    <submittedName>
        <fullName evidence="6">LysR family transcriptional regulator</fullName>
    </submittedName>
</protein>
<gene>
    <name evidence="6" type="ORF">H9L24_01955</name>
</gene>
<dbReference type="InterPro" id="IPR005119">
    <property type="entry name" value="LysR_subst-bd"/>
</dbReference>
<comment type="similarity">
    <text evidence="1">Belongs to the LysR transcriptional regulatory family.</text>
</comment>
<dbReference type="InterPro" id="IPR050950">
    <property type="entry name" value="HTH-type_LysR_regulators"/>
</dbReference>
<dbReference type="GO" id="GO:0003677">
    <property type="term" value="F:DNA binding"/>
    <property type="evidence" value="ECO:0007669"/>
    <property type="project" value="UniProtKB-KW"/>
</dbReference>
<dbReference type="InterPro" id="IPR036388">
    <property type="entry name" value="WH-like_DNA-bd_sf"/>
</dbReference>
<evidence type="ECO:0000256" key="4">
    <source>
        <dbReference type="ARBA" id="ARBA00023163"/>
    </source>
</evidence>
<dbReference type="SUPFAM" id="SSF46785">
    <property type="entry name" value="Winged helix' DNA-binding domain"/>
    <property type="match status" value="1"/>
</dbReference>
<feature type="domain" description="HTH lysR-type" evidence="5">
    <location>
        <begin position="12"/>
        <end position="69"/>
    </location>
</feature>
<reference evidence="6 7" key="1">
    <citation type="submission" date="2020-08" db="EMBL/GenBank/DDBJ databases">
        <title>Genome sequence of Acidovorax monticola KACC 19171T.</title>
        <authorList>
            <person name="Hyun D.-W."/>
            <person name="Bae J.-W."/>
        </authorList>
    </citation>
    <scope>NUCLEOTIDE SEQUENCE [LARGE SCALE GENOMIC DNA]</scope>
    <source>
        <strain evidence="6 7">KACC 19171</strain>
    </source>
</reference>
<dbReference type="InterPro" id="IPR000847">
    <property type="entry name" value="LysR_HTH_N"/>
</dbReference>
<evidence type="ECO:0000259" key="5">
    <source>
        <dbReference type="PROSITE" id="PS50931"/>
    </source>
</evidence>
<dbReference type="GO" id="GO:0003700">
    <property type="term" value="F:DNA-binding transcription factor activity"/>
    <property type="evidence" value="ECO:0007669"/>
    <property type="project" value="InterPro"/>
</dbReference>
<dbReference type="KEGG" id="amon:H9L24_01955"/>
<keyword evidence="7" id="KW-1185">Reference proteome</keyword>
<evidence type="ECO:0000256" key="2">
    <source>
        <dbReference type="ARBA" id="ARBA00023015"/>
    </source>
</evidence>
<dbReference type="GO" id="GO:0005829">
    <property type="term" value="C:cytosol"/>
    <property type="evidence" value="ECO:0007669"/>
    <property type="project" value="TreeGrafter"/>
</dbReference>
<sequence>MPARQRDPLDLVSMRQLRYFGAAMRAGSFNEAARACAISQPALSEQIALLEQALDVRLFERAHGRAQPTPRARALERRLEASLAELGAALRGAQEQEHAVAGLVRIGLVHSYGGCWVLPAVQGAQAEWPRLEVALRRRTAQALTEAVLRGDVDLAVSFDPEPHADLEILPCFTEPIVALGAMGRRSRSVGLAQLAQRPLALLPSEYAMRRQLDSAFAARGMRPSVRMESDALDDLVRAARAGGMVALLNAAAALSLGVEKEAVPVSEAGLQRQACLVRSKVRLHTAAACHVWDALRDAMPQFPAPWRTRRQR</sequence>
<proteinExistence type="inferred from homology"/>
<dbReference type="EMBL" id="CP060790">
    <property type="protein sequence ID" value="QNP59784.1"/>
    <property type="molecule type" value="Genomic_DNA"/>
</dbReference>
<keyword evidence="3" id="KW-0238">DNA-binding</keyword>
<dbReference type="CDD" id="cd05466">
    <property type="entry name" value="PBP2_LTTR_substrate"/>
    <property type="match status" value="1"/>
</dbReference>
<keyword evidence="4" id="KW-0804">Transcription</keyword>
<dbReference type="AlphaFoldDB" id="A0A7H0HGW8"/>
<dbReference type="SUPFAM" id="SSF53850">
    <property type="entry name" value="Periplasmic binding protein-like II"/>
    <property type="match status" value="1"/>
</dbReference>
<evidence type="ECO:0000313" key="7">
    <source>
        <dbReference type="Proteomes" id="UP000516057"/>
    </source>
</evidence>
<evidence type="ECO:0000256" key="3">
    <source>
        <dbReference type="ARBA" id="ARBA00023125"/>
    </source>
</evidence>
<dbReference type="PRINTS" id="PR00039">
    <property type="entry name" value="HTHLYSR"/>
</dbReference>
<dbReference type="Pfam" id="PF00126">
    <property type="entry name" value="HTH_1"/>
    <property type="match status" value="1"/>
</dbReference>
<keyword evidence="2" id="KW-0805">Transcription regulation</keyword>
<evidence type="ECO:0000313" key="6">
    <source>
        <dbReference type="EMBL" id="QNP59784.1"/>
    </source>
</evidence>